<reference evidence="1" key="2">
    <citation type="submission" date="2020-09" db="EMBL/GenBank/DDBJ databases">
        <authorList>
            <person name="Sun Q."/>
            <person name="Zhou Y."/>
        </authorList>
    </citation>
    <scope>NUCLEOTIDE SEQUENCE</scope>
    <source>
        <strain evidence="1">CGMCC 1.15533</strain>
    </source>
</reference>
<organism evidence="1 2">
    <name type="scientific">Streptococcus himalayensis</name>
    <dbReference type="NCBI Taxonomy" id="1888195"/>
    <lineage>
        <taxon>Bacteria</taxon>
        <taxon>Bacillati</taxon>
        <taxon>Bacillota</taxon>
        <taxon>Bacilli</taxon>
        <taxon>Lactobacillales</taxon>
        <taxon>Streptococcaceae</taxon>
        <taxon>Streptococcus</taxon>
    </lineage>
</organism>
<reference evidence="1" key="1">
    <citation type="journal article" date="2014" name="Int. J. Syst. Evol. Microbiol.">
        <title>Complete genome sequence of Corynebacterium casei LMG S-19264T (=DSM 44701T), isolated from a smear-ripened cheese.</title>
        <authorList>
            <consortium name="US DOE Joint Genome Institute (JGI-PGF)"/>
            <person name="Walter F."/>
            <person name="Albersmeier A."/>
            <person name="Kalinowski J."/>
            <person name="Ruckert C."/>
        </authorList>
    </citation>
    <scope>NUCLEOTIDE SEQUENCE</scope>
    <source>
        <strain evidence="1">CGMCC 1.15533</strain>
    </source>
</reference>
<dbReference type="Proteomes" id="UP000660801">
    <property type="component" value="Unassembled WGS sequence"/>
</dbReference>
<comment type="caution">
    <text evidence="1">The sequence shown here is derived from an EMBL/GenBank/DDBJ whole genome shotgun (WGS) entry which is preliminary data.</text>
</comment>
<keyword evidence="2" id="KW-1185">Reference proteome</keyword>
<name>A0A917A7M8_9STRE</name>
<sequence length="81" mass="9514">MIFSTPLVYCYQKTELEAIVMSQPIVPLETPQSRRFDKKNKNEMVLKMRIGRVELSLFQSLHQETLETILDKVLAYEHSTQ</sequence>
<gene>
    <name evidence="1" type="ORF">GCM10011510_11980</name>
</gene>
<dbReference type="AlphaFoldDB" id="A0A917A7M8"/>
<protein>
    <submittedName>
        <fullName evidence="1">Uncharacterized protein</fullName>
    </submittedName>
</protein>
<evidence type="ECO:0000313" key="1">
    <source>
        <dbReference type="EMBL" id="GGE32283.1"/>
    </source>
</evidence>
<accession>A0A917A7M8</accession>
<evidence type="ECO:0000313" key="2">
    <source>
        <dbReference type="Proteomes" id="UP000660801"/>
    </source>
</evidence>
<dbReference type="EMBL" id="BMJN01000018">
    <property type="protein sequence ID" value="GGE32283.1"/>
    <property type="molecule type" value="Genomic_DNA"/>
</dbReference>
<proteinExistence type="predicted"/>